<proteinExistence type="predicted"/>
<feature type="coiled-coil region" evidence="1">
    <location>
        <begin position="12"/>
        <end position="46"/>
    </location>
</feature>
<comment type="caution">
    <text evidence="2">The sequence shown here is derived from an EMBL/GenBank/DDBJ whole genome shotgun (WGS) entry which is preliminary data.</text>
</comment>
<evidence type="ECO:0000313" key="2">
    <source>
        <dbReference type="EMBL" id="MBE6093059.1"/>
    </source>
</evidence>
<dbReference type="Proteomes" id="UP000761380">
    <property type="component" value="Unassembled WGS sequence"/>
</dbReference>
<dbReference type="EMBL" id="SVBY01000053">
    <property type="protein sequence ID" value="MBE6093059.1"/>
    <property type="molecule type" value="Genomic_DNA"/>
</dbReference>
<gene>
    <name evidence="2" type="ORF">E7201_07860</name>
</gene>
<evidence type="ECO:0000256" key="1">
    <source>
        <dbReference type="SAM" id="Coils"/>
    </source>
</evidence>
<evidence type="ECO:0000313" key="3">
    <source>
        <dbReference type="Proteomes" id="UP000761380"/>
    </source>
</evidence>
<sequence length="160" mass="18479">MMSEHDNYINLTRAHLKKYNQYKAAIENLNEDIEAMQSDIKNDVAAPVASYGTNAGGVVRELNAVESAAEKHLSLSAKIQENKRCIEAYERILRKIDRAIGELKPEDQFLIKGHFIDRRKWKDLSAEKFYTEKWARERSRKAVKAIAFMMFGDMALITKR</sequence>
<accession>A0A927WP43</accession>
<keyword evidence="1" id="KW-0175">Coiled coil</keyword>
<dbReference type="AlphaFoldDB" id="A0A927WP43"/>
<protein>
    <submittedName>
        <fullName evidence="2">Uncharacterized protein</fullName>
    </submittedName>
</protein>
<organism evidence="2 3">
    <name type="scientific">Selenomonas ruminantium</name>
    <dbReference type="NCBI Taxonomy" id="971"/>
    <lineage>
        <taxon>Bacteria</taxon>
        <taxon>Bacillati</taxon>
        <taxon>Bacillota</taxon>
        <taxon>Negativicutes</taxon>
        <taxon>Selenomonadales</taxon>
        <taxon>Selenomonadaceae</taxon>
        <taxon>Selenomonas</taxon>
    </lineage>
</organism>
<reference evidence="2" key="1">
    <citation type="submission" date="2019-04" db="EMBL/GenBank/DDBJ databases">
        <title>Evolution of Biomass-Degrading Anaerobic Consortia Revealed by Metagenomics.</title>
        <authorList>
            <person name="Peng X."/>
        </authorList>
    </citation>
    <scope>NUCLEOTIDE SEQUENCE</scope>
    <source>
        <strain evidence="2">SIG240</strain>
    </source>
</reference>
<name>A0A927WP43_SELRU</name>